<feature type="compositionally biased region" description="Polar residues" evidence="16">
    <location>
        <begin position="4316"/>
        <end position="4330"/>
    </location>
</feature>
<dbReference type="PIRSF" id="PIRSF010340">
    <property type="entry name" value="Midasin"/>
    <property type="match status" value="1"/>
</dbReference>
<evidence type="ECO:0000256" key="12">
    <source>
        <dbReference type="ARBA" id="ARBA00023136"/>
    </source>
</evidence>
<feature type="transmembrane region" description="Helical" evidence="17">
    <location>
        <begin position="41"/>
        <end position="64"/>
    </location>
</feature>
<dbReference type="Pfam" id="PF04142">
    <property type="entry name" value="Nuc_sug_transp"/>
    <property type="match status" value="1"/>
</dbReference>
<dbReference type="SUPFAM" id="SSF103481">
    <property type="entry name" value="Multidrug resistance efflux transporter EmrE"/>
    <property type="match status" value="1"/>
</dbReference>
<dbReference type="GO" id="GO:0005730">
    <property type="term" value="C:nucleolus"/>
    <property type="evidence" value="ECO:0007669"/>
    <property type="project" value="UniProtKB-SubCell"/>
</dbReference>
<dbReference type="InterPro" id="IPR040848">
    <property type="entry name" value="AAA_lid_7"/>
</dbReference>
<feature type="transmembrane region" description="Helical" evidence="17">
    <location>
        <begin position="12"/>
        <end position="29"/>
    </location>
</feature>
<dbReference type="PANTHER" id="PTHR48103:SF2">
    <property type="entry name" value="MIDASIN"/>
    <property type="match status" value="1"/>
</dbReference>
<dbReference type="GO" id="GO:0000027">
    <property type="term" value="P:ribosomal large subunit assembly"/>
    <property type="evidence" value="ECO:0007669"/>
    <property type="project" value="InterPro"/>
</dbReference>
<reference evidence="19" key="1">
    <citation type="submission" date="2022-12" db="EMBL/GenBank/DDBJ databases">
        <title>Genome assemblies of Blomia tropicalis.</title>
        <authorList>
            <person name="Cui Y."/>
        </authorList>
    </citation>
    <scope>NUCLEOTIDE SEQUENCE</scope>
    <source>
        <tissue evidence="19">Adult mites</tissue>
    </source>
</reference>
<evidence type="ECO:0000256" key="17">
    <source>
        <dbReference type="SAM" id="Phobius"/>
    </source>
</evidence>
<evidence type="ECO:0000313" key="20">
    <source>
        <dbReference type="Proteomes" id="UP001142055"/>
    </source>
</evidence>
<feature type="transmembrane region" description="Helical" evidence="17">
    <location>
        <begin position="113"/>
        <end position="134"/>
    </location>
</feature>
<dbReference type="CDD" id="cd00009">
    <property type="entry name" value="AAA"/>
    <property type="match status" value="1"/>
</dbReference>
<organism evidence="19 20">
    <name type="scientific">Blomia tropicalis</name>
    <name type="common">Mite</name>
    <dbReference type="NCBI Taxonomy" id="40697"/>
    <lineage>
        <taxon>Eukaryota</taxon>
        <taxon>Metazoa</taxon>
        <taxon>Ecdysozoa</taxon>
        <taxon>Arthropoda</taxon>
        <taxon>Chelicerata</taxon>
        <taxon>Arachnida</taxon>
        <taxon>Acari</taxon>
        <taxon>Acariformes</taxon>
        <taxon>Sarcoptiformes</taxon>
        <taxon>Astigmata</taxon>
        <taxon>Glycyphagoidea</taxon>
        <taxon>Echimyopodidae</taxon>
        <taxon>Blomia</taxon>
    </lineage>
</organism>
<evidence type="ECO:0000256" key="7">
    <source>
        <dbReference type="ARBA" id="ARBA00022597"/>
    </source>
</evidence>
<dbReference type="InterPro" id="IPR041190">
    <property type="entry name" value="Midasin_AAA_lid_5"/>
</dbReference>
<evidence type="ECO:0000256" key="16">
    <source>
        <dbReference type="SAM" id="MobiDB-lite"/>
    </source>
</evidence>
<feature type="compositionally biased region" description="Basic and acidic residues" evidence="16">
    <location>
        <begin position="4503"/>
        <end position="4520"/>
    </location>
</feature>
<dbReference type="NCBIfam" id="TIGR00803">
    <property type="entry name" value="nst"/>
    <property type="match status" value="1"/>
</dbReference>
<comment type="caution">
    <text evidence="19">The sequence shown here is derived from an EMBL/GenBank/DDBJ whole genome shotgun (WGS) entry which is preliminary data.</text>
</comment>
<dbReference type="InterPro" id="IPR036465">
    <property type="entry name" value="vWFA_dom_sf"/>
</dbReference>
<dbReference type="InterPro" id="IPR037185">
    <property type="entry name" value="EmrE-like"/>
</dbReference>
<evidence type="ECO:0000256" key="11">
    <source>
        <dbReference type="ARBA" id="ARBA00022989"/>
    </source>
</evidence>
<evidence type="ECO:0000256" key="8">
    <source>
        <dbReference type="ARBA" id="ARBA00022692"/>
    </source>
</evidence>
<dbReference type="Gene3D" id="3.40.50.300">
    <property type="entry name" value="P-loop containing nucleotide triphosphate hydrolases"/>
    <property type="match status" value="6"/>
</dbReference>
<keyword evidence="14 15" id="KW-0539">Nucleus</keyword>
<keyword evidence="7" id="KW-0813">Transport</keyword>
<comment type="subcellular location">
    <subcellularLocation>
        <location evidence="1">Membrane</location>
        <topology evidence="1">Multi-pass membrane protein</topology>
    </subcellularLocation>
    <subcellularLocation>
        <location evidence="2">Nucleus</location>
        <location evidence="2">Nucleolus</location>
    </subcellularLocation>
    <subcellularLocation>
        <location evidence="3">Nucleus</location>
        <location evidence="3">Nucleoplasm</location>
    </subcellularLocation>
</comment>
<evidence type="ECO:0000256" key="14">
    <source>
        <dbReference type="ARBA" id="ARBA00023242"/>
    </source>
</evidence>
<dbReference type="SMART" id="SM00327">
    <property type="entry name" value="VWA"/>
    <property type="match status" value="1"/>
</dbReference>
<dbReference type="GO" id="GO:0030687">
    <property type="term" value="C:preribosome, large subunit precursor"/>
    <property type="evidence" value="ECO:0007669"/>
    <property type="project" value="TreeGrafter"/>
</dbReference>
<comment type="function">
    <text evidence="15">Nuclear chaperone required for maturation and nuclear export of pre-60S ribosome subunits.</text>
</comment>
<keyword evidence="9 15" id="KW-0547">Nucleotide-binding</keyword>
<feature type="compositionally biased region" description="Basic and acidic residues" evidence="16">
    <location>
        <begin position="4696"/>
        <end position="4721"/>
    </location>
</feature>
<dbReference type="GO" id="GO:0000139">
    <property type="term" value="C:Golgi membrane"/>
    <property type="evidence" value="ECO:0007669"/>
    <property type="project" value="InterPro"/>
</dbReference>
<dbReference type="SMART" id="SM00382">
    <property type="entry name" value="AAA"/>
    <property type="match status" value="5"/>
</dbReference>
<dbReference type="Pfam" id="PF07728">
    <property type="entry name" value="AAA_5"/>
    <property type="match status" value="6"/>
</dbReference>
<keyword evidence="8 17" id="KW-0812">Transmembrane</keyword>
<evidence type="ECO:0000256" key="1">
    <source>
        <dbReference type="ARBA" id="ARBA00004141"/>
    </source>
</evidence>
<feature type="compositionally biased region" description="Basic and acidic residues" evidence="16">
    <location>
        <begin position="4638"/>
        <end position="4647"/>
    </location>
</feature>
<feature type="compositionally biased region" description="Low complexity" evidence="16">
    <location>
        <begin position="4667"/>
        <end position="4679"/>
    </location>
</feature>
<keyword evidence="12 17" id="KW-0472">Membrane</keyword>
<feature type="compositionally biased region" description="Basic and acidic residues" evidence="16">
    <location>
        <begin position="4593"/>
        <end position="4605"/>
    </location>
</feature>
<feature type="compositionally biased region" description="Basic and acidic residues" evidence="16">
    <location>
        <begin position="4750"/>
        <end position="4764"/>
    </location>
</feature>
<dbReference type="FunFam" id="3.40.50.300:FF:004102">
    <property type="entry name" value="Uncharacterized protein"/>
    <property type="match status" value="1"/>
</dbReference>
<dbReference type="Pfam" id="PF17867">
    <property type="entry name" value="AAA_lid_7"/>
    <property type="match status" value="3"/>
</dbReference>
<evidence type="ECO:0000256" key="4">
    <source>
        <dbReference type="ARBA" id="ARBA00007188"/>
    </source>
</evidence>
<feature type="compositionally biased region" description="Basic and acidic residues" evidence="16">
    <location>
        <begin position="4463"/>
        <end position="4473"/>
    </location>
</feature>
<dbReference type="PANTHER" id="PTHR48103">
    <property type="entry name" value="MIDASIN-RELATED"/>
    <property type="match status" value="1"/>
</dbReference>
<feature type="compositionally biased region" description="Acidic residues" evidence="16">
    <location>
        <begin position="4429"/>
        <end position="4444"/>
    </location>
</feature>
<dbReference type="GO" id="GO:0005654">
    <property type="term" value="C:nucleoplasm"/>
    <property type="evidence" value="ECO:0007669"/>
    <property type="project" value="UniProtKB-SubCell"/>
</dbReference>
<dbReference type="GO" id="GO:0000055">
    <property type="term" value="P:ribosomal large subunit export from nucleus"/>
    <property type="evidence" value="ECO:0007669"/>
    <property type="project" value="TreeGrafter"/>
</dbReference>
<sequence length="5148" mass="592875">MGEGAICLKYSTLVLITVETSAMVLLLRFSRKQNIDSEDSYINSTAVFLSEFIKIFICIFVIAFKGSFAGLVDMFRNELFGKPAEFAKILIPALLYTIQNNLLFLALSNLDAATFQVTYQFKILTTALFSVALLHKHLSPKQWFALLTLMVGVILVQWQGNSGKSKNIVENRFIGLIAVLISSFSSGFSGVYFEKLIKHHTQSLWARNIQLAIISSIFGFIAIYFNDYNAVTEKGFFHGYNSLTWAVILLQAFGGICVSLVMKYADNILKGFATTISIILSSICSYYIFNDFEPNTLFYSAIEFLWKNHSNSLVVSNVHNFVSEDCWKTKDRKQILDLIAQCLIETELTDNVAEYFCPLLLELFHRIAKNGSRLSLFVVLSRLVGRYASATNFVYEQFESGFFELTGLFDETKNDIDLQIKFIESCYTFLHFDSTFFKTCIDWKIIILLLQQTSHYSKWLLCQIYQTLLEMEEGSNIHLRFEFSTEETAQYQLKLYELMKTKHIVFTNKSIQYGHVIHSTGRGIFDSDFCDNVVCVYGVLLERIKSKQPIDDYVILPSIETYLQKIALGVSLGKPTLVEGPMGCGKTSLIRHLANLTGREKPLDIMTIQISEQVDSKYLLGSYICTDEPGKFEFNLGPLLRAIQTGSWLILEDVDFASFDVISLINSIIESKNVFSIAGCENKIDKYDRNFRLFFTRRMNNQRSADGSNSTSLINMLKKTCTVVTMDNLNLIETRQLIISKWPNLESIATKIVDIYHDLTSTDIINMKRFITLRDLLKWCHRLSKYFKKSSNEICQLAFLDAIDCFVGFSPKGDLLSSKSVTLSSNLNISKSECDLLLDSRTPNISITDTHITIGRQMIERKNTNISGSNFAFTTQSLQLLERLFVCVNNGESVLLCGETGVGKTSCIQYLASLYGQNLTVINMNQQSDSVELFGGYKPIDIKLMIQSIRLEFEKLFATTFNAEKNVTFLNNFNTIFNKKNWNTLLRLMDHVCTNALIKSANIPVQYSNWTKMQKKLKQISKSLKSECQLNFEFIEGALTRAIKEGHWVLLDEINLAEYETLQSLLAMLENDPNLMLFDKAQDQSVLVHENFRLFACMNPATDVGKRELPIGIQNRFTEFYINEISDNVQLRKLVNTYIGSLVNAPTIETIVNFYIKVKSDAANILKDINGYRPVYSLRNLCRALRICSSNPFGVMNRSIYESFCLSFLSNLEPQSCKHVQSLIEKIIFAKVNLANMFKMKIQVHDPNKCVTVEDCPFPIIKGPNDISVDESYIRTATVQKNLRDICRIISAGKTLPILLQGETSVGKTSLITWLAKATGNICIRVNNHEHTDLQEYVGSYCSDQSGQIVFKEGVLVKAMRNGNCEIPSEELEIILHRKCLLPLSYAKRMVSVLLELQRCRSKSDIFAGKHGLITLRDLFRWGNRYMKYSQEIDSSIVFFDWDKYLASQGYMLLAGRVRKSEEMALIRNILENKFKCKLSMEEMFSSDIDFGNHSHIEQFGNIVWTKAFKRLATLIYQAIKYEEPVLLVGETGCGKTTICQYFSARMKTNLRIINCHMNTESADFLGSLRPNRNYSNSDNDALFEWVDGPLIRAMKEGNFLLVDEISLADDSVLERLNSVLEPERCIFLAESSEIQLVRAETSFRYFATMNPGGDYGKKELSPALRDRFTEIWCPVYEDESDIKQIIEHNLSVNEMMIKSHISEGICRFVHWFQNDILNSKNFTFSIRDILTWVNFINRTHSIQKRLSLRDSFIHGAFLVWIDSLGTCNVLTRNFHQELGLARDECEQYLNRLTEPLKNYAETIVDESMDCDNHLTVAPFTVEKGEHFQSGIDSMQYFLESNGVQANLYRIMRALQLDKPILLEGPPGVGKTSLIEALAHLTGHSLIRINLSDQTDIGDLFGCDLPVEGESSAGRFEFKDGPLLNALKSKSTWILLDELNLASQTVLEGLNACLDHRGEIYIPELNRTFQINKEKNRIFASQNPYSMDGSRKGLPKSFLNRFTNVYIGNLSDDDFIFILSNLFPQIESSQIEKMVRVNRNICTKSIEDFTFTRKGGPFEFNLRDLIRWAKVTINGISICGGFHPEMFFNLIYTNKMRTDDDRLKMEAICEHEFGIKPNDRQFAYHFFGKNIQFGYSMFCNRTSTLRNGNELLFLFDSHKQTIESLLKCIEMGWMSILIGSTGFAKTTLIKILAKICGKQLNVFSVNSEMDTTDLLGGFEQKDLANDLKDLEDQIILACERIAKTKCSDLKFIEPYFTLRTKLRKEKCATKLLENKIIILREILMLFKSNIEMKSLFMKLNYMETMVKNPTAGSFEWKDSLLVKCVERGHWLLIDGANLLNASVLDRLNSLLESNGTLVINEKGSVDGKLASVTAHPNFRLFLTMNPQQGELSRAMRNRGIEIVVPEFVDQRIEFLTSMFGIDSSSLSQVDYNYSTIFRHIDDVILESQNGVHCSERESMEIDNQQQIVCLNHLLIDPSTFYVKQEFHRLNISAELPNCLTKIRLFLEHGSIGDIAIRKQLLNNLLEDHLKFVDLHANRINRLKLKLKTLLGKHWTEVEHLPIDFRENIFIFNYIQTKSAFSDVALCEWNEILDQYHLGLFCDELKLQRYCDNSSENSLVSIVEGISNGHLDARRFPSFIVLISQIIQMMETNLVDQICSGKVSNCQTMRNELLWCHQLIQCCHQNNQLFDWNRFINEIFYPLWFMFNEKVVPFVPMKAIFKDKLVQLNNNFELSECKFDSTKFNMLTKLAVNYLKFVDSEHIQLFENLSEMSNLANNCIHFLQSSSTEELNQLSIEIVALVNDYYEGRSTYSDCSSQITKFRDILKVNSNEASNQLNLSSSRRLTKSNLFITSLVYMKILKSFSNNDSSIDDLLSLAQSNVFSINPLSLFYGSIMKKSNDRFIDIFLYLTTNMNVDFNLYSIIQFLGISTDQYQSRNNSFITDHINSKSISLTIELLPLLSLTCFNIYQMENITIEEFFSKSFTLDFYLNFLVQNYGTLKLGETFIEKFIPIAEAMHQRLIQLDPNVSIQMDSTVNEKPFIDDGIDANQQNRKCFRLILVGYYTAVATFIDFPIDPIIRSQAVLNNCKTETELIMSELNFRRVINEAKYGIVGESDYGLNKQLDEKLKSNQEILIANSNLPTRTNPGKYFQLKSDLNQFASTLFKWSHLKLLCIDLAQCFTDPDSQRSSQVISDSLNYQHSLREFINYVQTSYRNYHDLITPFLTGANLVLKGLQLVTYRLKSLNNTRYCFAKFDSHSINQLLPTFFKFVNDNSPHEIGEFILRNNCIDKFVAVATKLNIDEKPLVVSLLKSSFMEIENSFILGYDRKYLLTLYLKIVELFVKWWRHEKQQEEMEKLKSEAMFHMKLADEPDDANLRQVFPSFEDRYQDLIENEFEHLDKNNHQQSDQNNQTNNMQLTLSKETLLFIVRSHIKLITLNDSNVDKEPDLLKPYFIRYQILSNIFKKTMGFIEMNENVLIDGHILVNQYLTNLKSEDENEDRPINVYKESLVCQTRRCCSVLKKLQDKIVVELLPQFENHPTLIKLLKVIERVYQVEVNSSLLSFAIGLELILKTAEDWQLIAHRGISLIEHMNEITELLVSWRKLEISNWSSTLNNVEERIEENELINWWFHFYTTLDDLENDPEQTKSFIQSVTRFIEKSSLGQFEIRLRILNCFVHHVRQTRPTESILLTALINLHNFYNHFVTQVSNAVEKERSPIEKEIKEFVKISKWNPNNFWSLKASLSKSHRQLYGYMKKYELALNKPANCVFAFDRILKPNTWKMSLDQPQINDNILSMPNVQVFDEQYGKEYPILVEHQKYVKKSVKLCRKIHNHCRLPLSEIEKLESVNNSLIEGINEYSNLKVRETDINDKEKWKKAVAHIQNQKRRAISDLFKQLTLLGLSFRKGLIHFSELSVDQMISTIKPLMTEMKFQSITLGNMDSCNTYFYKCISGLIKFVQLIENPNSQLTMDMIDRIKGFTSDLSRFVAQKRTIISESLCTFDGLSSFMKSMEEKCVLNSTDNMVINSNQLKNHFNSTKNVLTKLVSFSIRLRSIAKCLRSHDSSSCSIIIDKACDFSSINIDIFDNIIDELRACYPQLNEIQFIFCTTVDLDRIRSVCLKLRQSLISIRELCTLQPNWMSFYETEIVQFESEINDLHQPMEQSDVEKSEFDSVKQCHIIIKKILFSLQEVYIQLDALTSVDENEERLDIIKQKMIFTLLSHFNTTQLLSLTEKFFAKLNRKQSNGTLNYQLVCLLYPFFKQYIGLYRTVLALSFGSLKTVSKLLYVMLSLFNELALNGFCLPPEPNDTKEESDLKDIQNSGFGQGDTSSAKDVSDRLDCQDQLDELMKSEEQDGNNEEEENSAEKNEKNGIEMDDDFDAEEFGNDQDDKEKAEDENDKKDEDEDEDDKLDDKMGDVDNDEDVLDEKLWGDDEDDDDEKDIDDLNESEQAGGEDNIDSRVVANESNKDLTKNKNDEAEEEKDEEAEDGNVDEIEEKELDDEYDPNETKDKYKDSANEIKPDGDQMDQMDLPENIQLDELDEEDHDSGDEGEQTNENMDEDKNEEEENEDFKPDDIEMLETNDEKQEDSVNEQEDESKFNIDSEDKPSESTLEENQPNVNYNDPNVANFDKHDSASSAKSEQIEQQKEEQNQNLAKQEQNTGHSEDKISQNTTNQNDTNEQMQSEEQTISKNIKNSRSLAEEARNAKRQKIMESRENCSSDRNQEMLQSDTYRHVDNPNKANELAYDVAAPDECDKQQMDDAERGVEFSEEPEPIIDEKMDDTPIDPCQSSKSTDETPNAAELEQQRMDPHLEGEIVPTLGVANNDQSSFHSSNPMDHVPQNEKEQCLEDRIALDDMSQVDLTLVDLWKECQQKIDSLVYELCNQLQLVLEPTKCSKFKGDFKSGKRLNMRKVIAYVASDFRKDKIWLRRSKPSKRQYQIMIAVDDSLSMADNRSKQMAFESLILLGKSLSIIESGTLSVLSFGEEVRELHSFSEPFTDQSAFKMFSKFRFDQRQTRIAEMLQCAITQFTNCKNNVSVNNGKIYQLLLIVSDGRGMNSAGNENLNRAILKLKEMNIFTVFLIIDNPEQKNSIVEIRTPIFNPKTQKLDRFEFYIERFPFPYYVILKNINSLPTILGEALRQWFEMISHESN</sequence>
<keyword evidence="11 17" id="KW-1133">Transmembrane helix</keyword>
<dbReference type="EMBL" id="JAPWDV010000003">
    <property type="protein sequence ID" value="KAJ6217539.1"/>
    <property type="molecule type" value="Genomic_DNA"/>
</dbReference>
<evidence type="ECO:0000256" key="2">
    <source>
        <dbReference type="ARBA" id="ARBA00004604"/>
    </source>
</evidence>
<dbReference type="InterPro" id="IPR011704">
    <property type="entry name" value="ATPase_dyneun-rel_AAA"/>
</dbReference>
<feature type="compositionally biased region" description="Polar residues" evidence="16">
    <location>
        <begin position="4606"/>
        <end position="4622"/>
    </location>
</feature>
<dbReference type="GO" id="GO:0015165">
    <property type="term" value="F:pyrimidine nucleotide-sugar transmembrane transporter activity"/>
    <property type="evidence" value="ECO:0007669"/>
    <property type="project" value="InterPro"/>
</dbReference>
<feature type="compositionally biased region" description="Acidic residues" evidence="16">
    <location>
        <begin position="4474"/>
        <end position="4502"/>
    </location>
</feature>
<dbReference type="InterPro" id="IPR012099">
    <property type="entry name" value="Midasin"/>
</dbReference>
<feature type="compositionally biased region" description="Polar residues" evidence="16">
    <location>
        <begin position="4681"/>
        <end position="4695"/>
    </location>
</feature>
<dbReference type="GO" id="GO:0005524">
    <property type="term" value="F:ATP binding"/>
    <property type="evidence" value="ECO:0007669"/>
    <property type="project" value="UniProtKB-KW"/>
</dbReference>
<feature type="domain" description="VWFA" evidence="18">
    <location>
        <begin position="4936"/>
        <end position="5136"/>
    </location>
</feature>
<dbReference type="Gene3D" id="1.10.3730.20">
    <property type="match status" value="1"/>
</dbReference>
<feature type="compositionally biased region" description="Acidic residues" evidence="16">
    <location>
        <begin position="4533"/>
        <end position="4566"/>
    </location>
</feature>
<feature type="transmembrane region" description="Helical" evidence="17">
    <location>
        <begin position="143"/>
        <end position="160"/>
    </location>
</feature>
<keyword evidence="7" id="KW-0762">Sugar transport</keyword>
<dbReference type="Proteomes" id="UP001142055">
    <property type="component" value="Chromosome 3"/>
</dbReference>
<evidence type="ECO:0000256" key="9">
    <source>
        <dbReference type="ARBA" id="ARBA00022741"/>
    </source>
</evidence>
<feature type="compositionally biased region" description="Acidic residues" evidence="16">
    <location>
        <begin position="4351"/>
        <end position="4360"/>
    </location>
</feature>
<dbReference type="SUPFAM" id="SSF52540">
    <property type="entry name" value="P-loop containing nucleoside triphosphate hydrolases"/>
    <property type="match status" value="6"/>
</dbReference>
<evidence type="ECO:0000259" key="18">
    <source>
        <dbReference type="PROSITE" id="PS50234"/>
    </source>
</evidence>
<dbReference type="OMA" id="ILEQWHR"/>
<feature type="transmembrane region" description="Helical" evidence="17">
    <location>
        <begin position="172"/>
        <end position="193"/>
    </location>
</feature>
<dbReference type="InterPro" id="IPR003593">
    <property type="entry name" value="AAA+_ATPase"/>
</dbReference>
<feature type="compositionally biased region" description="Acidic residues" evidence="16">
    <location>
        <begin position="4371"/>
        <end position="4384"/>
    </location>
</feature>
<dbReference type="FunFam" id="3.40.50.410:FF:000028">
    <property type="entry name" value="Midasin"/>
    <property type="match status" value="1"/>
</dbReference>
<dbReference type="SUPFAM" id="SSF53300">
    <property type="entry name" value="vWA-like"/>
    <property type="match status" value="1"/>
</dbReference>
<keyword evidence="20" id="KW-1185">Reference proteome</keyword>
<keyword evidence="10 15" id="KW-0067">ATP-binding</keyword>
<dbReference type="InterPro" id="IPR007271">
    <property type="entry name" value="Nuc_sug_transpt"/>
</dbReference>
<protein>
    <recommendedName>
        <fullName evidence="6 15">Midasin</fullName>
    </recommendedName>
</protein>
<accession>A0A9Q0RK99</accession>
<dbReference type="Pfam" id="PF17865">
    <property type="entry name" value="AAA_lid_5"/>
    <property type="match status" value="1"/>
</dbReference>
<dbReference type="InterPro" id="IPR002035">
    <property type="entry name" value="VWF_A"/>
</dbReference>
<feature type="compositionally biased region" description="Low complexity" evidence="16">
    <location>
        <begin position="4648"/>
        <end position="4657"/>
    </location>
</feature>
<feature type="region of interest" description="Disordered" evidence="16">
    <location>
        <begin position="4347"/>
        <end position="4797"/>
    </location>
</feature>
<dbReference type="InterPro" id="IPR027417">
    <property type="entry name" value="P-loop_NTPase"/>
</dbReference>
<evidence type="ECO:0000256" key="5">
    <source>
        <dbReference type="ARBA" id="ARBA00009976"/>
    </source>
</evidence>
<evidence type="ECO:0000256" key="6">
    <source>
        <dbReference type="ARBA" id="ARBA00017143"/>
    </source>
</evidence>
<evidence type="ECO:0000256" key="13">
    <source>
        <dbReference type="ARBA" id="ARBA00023186"/>
    </source>
</evidence>
<feature type="compositionally biased region" description="Basic and acidic residues" evidence="16">
    <location>
        <begin position="4361"/>
        <end position="4370"/>
    </location>
</feature>
<dbReference type="InterPro" id="IPR048617">
    <property type="entry name" value="MDN1_AAA_lid_4"/>
</dbReference>
<evidence type="ECO:0000256" key="15">
    <source>
        <dbReference type="PIRNR" id="PIRNR010340"/>
    </source>
</evidence>
<keyword evidence="13 15" id="KW-0143">Chaperone</keyword>
<feature type="transmembrane region" description="Helical" evidence="17">
    <location>
        <begin position="245"/>
        <end position="265"/>
    </location>
</feature>
<evidence type="ECO:0000313" key="19">
    <source>
        <dbReference type="EMBL" id="KAJ6217539.1"/>
    </source>
</evidence>
<evidence type="ECO:0000256" key="10">
    <source>
        <dbReference type="ARBA" id="ARBA00022840"/>
    </source>
</evidence>
<dbReference type="GO" id="GO:0016887">
    <property type="term" value="F:ATP hydrolysis activity"/>
    <property type="evidence" value="ECO:0007669"/>
    <property type="project" value="InterPro"/>
</dbReference>
<feature type="compositionally biased region" description="Basic and acidic residues" evidence="16">
    <location>
        <begin position="4305"/>
        <end position="4315"/>
    </location>
</feature>
<gene>
    <name evidence="19" type="ORF">RDWZM_008696</name>
</gene>
<proteinExistence type="inferred from homology"/>
<dbReference type="FunFam" id="3.40.50.300:FF:000582">
    <property type="entry name" value="Midasin"/>
    <property type="match status" value="1"/>
</dbReference>
<comment type="similarity">
    <text evidence="4 15">Belongs to the midasin family.</text>
</comment>
<name>A0A9Q0RK99_BLOTA</name>
<feature type="compositionally biased region" description="Basic and acidic residues" evidence="16">
    <location>
        <begin position="4385"/>
        <end position="4398"/>
    </location>
</feature>
<feature type="transmembrane region" description="Helical" evidence="17">
    <location>
        <begin position="205"/>
        <end position="225"/>
    </location>
</feature>
<feature type="transmembrane region" description="Helical" evidence="17">
    <location>
        <begin position="272"/>
        <end position="289"/>
    </location>
</feature>
<evidence type="ECO:0000256" key="3">
    <source>
        <dbReference type="ARBA" id="ARBA00004642"/>
    </source>
</evidence>
<dbReference type="Pfam" id="PF21108">
    <property type="entry name" value="MDN1_4th"/>
    <property type="match status" value="1"/>
</dbReference>
<dbReference type="PROSITE" id="PS50234">
    <property type="entry name" value="VWFA"/>
    <property type="match status" value="1"/>
</dbReference>
<dbReference type="Gene3D" id="3.40.50.410">
    <property type="entry name" value="von Willebrand factor, type A domain"/>
    <property type="match status" value="1"/>
</dbReference>
<dbReference type="FunFam" id="3.40.50.300:FF:001384">
    <property type="entry name" value="Midasin"/>
    <property type="match status" value="1"/>
</dbReference>
<feature type="region of interest" description="Disordered" evidence="16">
    <location>
        <begin position="4305"/>
        <end position="4334"/>
    </location>
</feature>
<comment type="similarity">
    <text evidence="5">Belongs to the nucleotide-sugar transporter family. SLC35A subfamily.</text>
</comment>